<sequence>MNKFVSSVFGKNSELTNEPTIDYNQTIYNTTKYETKDTRHDESSRYNDLFENIPVSTPGNLDIPVGTQELNRQLKHSIQVLNNQNDFLKDLNDLVDENDKKEDGDDKKEDKNDFEAKYNQLRKDFIEEISNHHAFYKSYQSLLLKYKQLKTSQDSNVDDKINKIKSITTDPSIKNLCDELLLDCNQKDLLINSYKLELDAANLKISHLEIKK</sequence>
<organism evidence="2 3">
    <name type="scientific">Hyphopichia burtonii NRRL Y-1933</name>
    <dbReference type="NCBI Taxonomy" id="984485"/>
    <lineage>
        <taxon>Eukaryota</taxon>
        <taxon>Fungi</taxon>
        <taxon>Dikarya</taxon>
        <taxon>Ascomycota</taxon>
        <taxon>Saccharomycotina</taxon>
        <taxon>Pichiomycetes</taxon>
        <taxon>Debaryomycetaceae</taxon>
        <taxon>Hyphopichia</taxon>
    </lineage>
</organism>
<accession>A0A1E4RQA9</accession>
<dbReference type="OrthoDB" id="4025341at2759"/>
<protein>
    <submittedName>
        <fullName evidence="2">Uncharacterized protein</fullName>
    </submittedName>
</protein>
<evidence type="ECO:0000313" key="3">
    <source>
        <dbReference type="Proteomes" id="UP000095085"/>
    </source>
</evidence>
<dbReference type="GeneID" id="30997196"/>
<name>A0A1E4RQA9_9ASCO</name>
<gene>
    <name evidence="2" type="ORF">HYPBUDRAFT_164100</name>
</gene>
<dbReference type="RefSeq" id="XP_020078541.1">
    <property type="nucleotide sequence ID" value="XM_020222647.1"/>
</dbReference>
<feature type="coiled-coil region" evidence="1">
    <location>
        <begin position="71"/>
        <end position="124"/>
    </location>
</feature>
<keyword evidence="1" id="KW-0175">Coiled coil</keyword>
<keyword evidence="3" id="KW-1185">Reference proteome</keyword>
<evidence type="ECO:0000313" key="2">
    <source>
        <dbReference type="EMBL" id="ODV69474.1"/>
    </source>
</evidence>
<proteinExistence type="predicted"/>
<evidence type="ECO:0000256" key="1">
    <source>
        <dbReference type="SAM" id="Coils"/>
    </source>
</evidence>
<dbReference type="EMBL" id="KV454538">
    <property type="protein sequence ID" value="ODV69474.1"/>
    <property type="molecule type" value="Genomic_DNA"/>
</dbReference>
<dbReference type="AlphaFoldDB" id="A0A1E4RQA9"/>
<reference evidence="3" key="1">
    <citation type="submission" date="2016-05" db="EMBL/GenBank/DDBJ databases">
        <title>Comparative genomics of biotechnologically important yeasts.</title>
        <authorList>
            <consortium name="DOE Joint Genome Institute"/>
            <person name="Riley R."/>
            <person name="Haridas S."/>
            <person name="Wolfe K.H."/>
            <person name="Lopes M.R."/>
            <person name="Hittinger C.T."/>
            <person name="Goker M."/>
            <person name="Salamov A."/>
            <person name="Wisecaver J."/>
            <person name="Long T.M."/>
            <person name="Aerts A.L."/>
            <person name="Barry K."/>
            <person name="Choi C."/>
            <person name="Clum A."/>
            <person name="Coughlan A.Y."/>
            <person name="Deshpande S."/>
            <person name="Douglass A.P."/>
            <person name="Hanson S.J."/>
            <person name="Klenk H.-P."/>
            <person name="Labutti K."/>
            <person name="Lapidus A."/>
            <person name="Lindquist E."/>
            <person name="Lipzen A."/>
            <person name="Meier-Kolthoff J.P."/>
            <person name="Ohm R.A."/>
            <person name="Otillar R.P."/>
            <person name="Pangilinan J."/>
            <person name="Peng Y."/>
            <person name="Rokas A."/>
            <person name="Rosa C.A."/>
            <person name="Scheuner C."/>
            <person name="Sibirny A.A."/>
            <person name="Slot J.C."/>
            <person name="Stielow J.B."/>
            <person name="Sun H."/>
            <person name="Kurtzman C.P."/>
            <person name="Blackwell M."/>
            <person name="Grigoriev I.V."/>
            <person name="Jeffries T.W."/>
        </authorList>
    </citation>
    <scope>NUCLEOTIDE SEQUENCE [LARGE SCALE GENOMIC DNA]</scope>
    <source>
        <strain evidence="3">NRRL Y-1933</strain>
    </source>
</reference>
<dbReference type="Proteomes" id="UP000095085">
    <property type="component" value="Unassembled WGS sequence"/>
</dbReference>